<keyword evidence="2" id="KW-1185">Reference proteome</keyword>
<name>A0A1N6YUT6_9FLAO</name>
<gene>
    <name evidence="1" type="ORF">SAMN05421797_107155</name>
</gene>
<evidence type="ECO:0000313" key="2">
    <source>
        <dbReference type="Proteomes" id="UP000186953"/>
    </source>
</evidence>
<accession>A0A1N6YUT6</accession>
<dbReference type="AlphaFoldDB" id="A0A1N6YUT6"/>
<proteinExistence type="predicted"/>
<sequence>MRGNLSLQPAIILAWNMAITSNHITKKLIFYSDSGLQWASYRFSCILKSYNRLENKA</sequence>
<reference evidence="2" key="1">
    <citation type="submission" date="2017-01" db="EMBL/GenBank/DDBJ databases">
        <authorList>
            <person name="Varghese N."/>
            <person name="Submissions S."/>
        </authorList>
    </citation>
    <scope>NUCLEOTIDE SEQUENCE [LARGE SCALE GENOMIC DNA]</scope>
    <source>
        <strain evidence="2">DSM 15366</strain>
    </source>
</reference>
<dbReference type="Proteomes" id="UP000186953">
    <property type="component" value="Unassembled WGS sequence"/>
</dbReference>
<dbReference type="EMBL" id="FTMA01000007">
    <property type="protein sequence ID" value="SIR18337.1"/>
    <property type="molecule type" value="Genomic_DNA"/>
</dbReference>
<protein>
    <submittedName>
        <fullName evidence="1">Uncharacterized protein</fullName>
    </submittedName>
</protein>
<evidence type="ECO:0000313" key="1">
    <source>
        <dbReference type="EMBL" id="SIR18337.1"/>
    </source>
</evidence>
<organism evidence="1 2">
    <name type="scientific">Maribacter ulvicola</name>
    <dbReference type="NCBI Taxonomy" id="228959"/>
    <lineage>
        <taxon>Bacteria</taxon>
        <taxon>Pseudomonadati</taxon>
        <taxon>Bacteroidota</taxon>
        <taxon>Flavobacteriia</taxon>
        <taxon>Flavobacteriales</taxon>
        <taxon>Flavobacteriaceae</taxon>
        <taxon>Maribacter</taxon>
    </lineage>
</organism>